<gene>
    <name evidence="1" type="ORF">SFRICE_017068</name>
</gene>
<proteinExistence type="predicted"/>
<dbReference type="AlphaFoldDB" id="A0A2H1V496"/>
<sequence length="132" mass="14871">MRLPDKGSLVRFESITELFSASLSVLARNLELCPIYGNRLTSYYVGLTQYSGITYRSERENHPMTSLALSEARGSVRLLLTKNHPVPTPAFLTVALVNPLVSQQLRSIGTIQFKEWRLFFKGYITWVSSNSG</sequence>
<name>A0A2H1V496_SPOFR</name>
<protein>
    <submittedName>
        <fullName evidence="1">SFRICE_017068</fullName>
    </submittedName>
</protein>
<evidence type="ECO:0000313" key="1">
    <source>
        <dbReference type="EMBL" id="SOQ35670.1"/>
    </source>
</evidence>
<dbReference type="EMBL" id="ODYU01000598">
    <property type="protein sequence ID" value="SOQ35670.1"/>
    <property type="molecule type" value="Genomic_DNA"/>
</dbReference>
<reference evidence="1" key="1">
    <citation type="submission" date="2016-07" db="EMBL/GenBank/DDBJ databases">
        <authorList>
            <person name="Bretaudeau A."/>
        </authorList>
    </citation>
    <scope>NUCLEOTIDE SEQUENCE</scope>
    <source>
        <strain evidence="1">Rice</strain>
        <tissue evidence="1">Whole body</tissue>
    </source>
</reference>
<organism evidence="1">
    <name type="scientific">Spodoptera frugiperda</name>
    <name type="common">Fall armyworm</name>
    <dbReference type="NCBI Taxonomy" id="7108"/>
    <lineage>
        <taxon>Eukaryota</taxon>
        <taxon>Metazoa</taxon>
        <taxon>Ecdysozoa</taxon>
        <taxon>Arthropoda</taxon>
        <taxon>Hexapoda</taxon>
        <taxon>Insecta</taxon>
        <taxon>Pterygota</taxon>
        <taxon>Neoptera</taxon>
        <taxon>Endopterygota</taxon>
        <taxon>Lepidoptera</taxon>
        <taxon>Glossata</taxon>
        <taxon>Ditrysia</taxon>
        <taxon>Noctuoidea</taxon>
        <taxon>Noctuidae</taxon>
        <taxon>Amphipyrinae</taxon>
        <taxon>Spodoptera</taxon>
    </lineage>
</organism>
<accession>A0A2H1V496</accession>